<dbReference type="SUPFAM" id="SSF48498">
    <property type="entry name" value="Tetracyclin repressor-like, C-terminal domain"/>
    <property type="match status" value="1"/>
</dbReference>
<dbReference type="Gene3D" id="1.10.357.10">
    <property type="entry name" value="Tetracycline Repressor, domain 2"/>
    <property type="match status" value="1"/>
</dbReference>
<proteinExistence type="predicted"/>
<dbReference type="PRINTS" id="PR00455">
    <property type="entry name" value="HTHTETR"/>
</dbReference>
<dbReference type="EMBL" id="CP026538">
    <property type="protein sequence ID" value="QAZ66606.1"/>
    <property type="molecule type" value="Genomic_DNA"/>
</dbReference>
<dbReference type="OrthoDB" id="9790413at2"/>
<dbReference type="InterPro" id="IPR050109">
    <property type="entry name" value="HTH-type_TetR-like_transc_reg"/>
</dbReference>
<reference evidence="4 5" key="1">
    <citation type="submission" date="2018-02" db="EMBL/GenBank/DDBJ databases">
        <title>Genome sequence of Desulfovibrio carbinolicus DSM 3852.</title>
        <authorList>
            <person name="Wilbanks E."/>
            <person name="Skennerton C.T."/>
            <person name="Orphan V.J."/>
        </authorList>
    </citation>
    <scope>NUCLEOTIDE SEQUENCE [LARGE SCALE GENOMIC DNA]</scope>
    <source>
        <strain evidence="4 5">DSM 3852</strain>
    </source>
</reference>
<evidence type="ECO:0000256" key="1">
    <source>
        <dbReference type="ARBA" id="ARBA00023125"/>
    </source>
</evidence>
<keyword evidence="1 2" id="KW-0238">DNA-binding</keyword>
<dbReference type="AlphaFoldDB" id="A0A4P6HJ51"/>
<dbReference type="PROSITE" id="PS01081">
    <property type="entry name" value="HTH_TETR_1"/>
    <property type="match status" value="1"/>
</dbReference>
<dbReference type="Pfam" id="PF00440">
    <property type="entry name" value="TetR_N"/>
    <property type="match status" value="1"/>
</dbReference>
<name>A0A4P6HJ51_9BACT</name>
<feature type="DNA-binding region" description="H-T-H motif" evidence="2">
    <location>
        <begin position="31"/>
        <end position="50"/>
    </location>
</feature>
<dbReference type="KEGG" id="dcb:C3Y92_04850"/>
<dbReference type="Proteomes" id="UP000293296">
    <property type="component" value="Chromosome"/>
</dbReference>
<feature type="domain" description="HTH tetR-type" evidence="3">
    <location>
        <begin position="8"/>
        <end position="68"/>
    </location>
</feature>
<dbReference type="InterPro" id="IPR023772">
    <property type="entry name" value="DNA-bd_HTH_TetR-type_CS"/>
</dbReference>
<protein>
    <submittedName>
        <fullName evidence="4">DUF1956 domain-containing protein</fullName>
    </submittedName>
</protein>
<dbReference type="InterPro" id="IPR009057">
    <property type="entry name" value="Homeodomain-like_sf"/>
</dbReference>
<dbReference type="PANTHER" id="PTHR30055:SF226">
    <property type="entry name" value="HTH-TYPE TRANSCRIPTIONAL REGULATOR PKSA"/>
    <property type="match status" value="1"/>
</dbReference>
<dbReference type="GO" id="GO:0000976">
    <property type="term" value="F:transcription cis-regulatory region binding"/>
    <property type="evidence" value="ECO:0007669"/>
    <property type="project" value="TreeGrafter"/>
</dbReference>
<dbReference type="Pfam" id="PF09209">
    <property type="entry name" value="CecR_C"/>
    <property type="match status" value="1"/>
</dbReference>
<evidence type="ECO:0000256" key="2">
    <source>
        <dbReference type="PROSITE-ProRule" id="PRU00335"/>
    </source>
</evidence>
<dbReference type="InterPro" id="IPR001647">
    <property type="entry name" value="HTH_TetR"/>
</dbReference>
<sequence length="226" mass="24572">MTSSGREDETRARLLDAAGEIFSCKGFHAATVREITKTARANVAAIHYHFGSKDRLYLAVLEHAHTEAMRLYPPELGLPPDASPETRLFAYVRALLMRLTEKNRHAWLSRLMAREMADPTPQLAGVVERCLAPANAVLRAIVADILGPGADALAVARCAQSVVGQCRHFVIDRPVIARLYPETETGLGGLDALAAHVARFSLAALRGYQTSDFAPPQLEPHSGDVL</sequence>
<dbReference type="Gene3D" id="1.10.10.60">
    <property type="entry name" value="Homeodomain-like"/>
    <property type="match status" value="1"/>
</dbReference>
<dbReference type="InterPro" id="IPR015292">
    <property type="entry name" value="Tscrpt_reg_YbiH_C"/>
</dbReference>
<dbReference type="GO" id="GO:0003700">
    <property type="term" value="F:DNA-binding transcription factor activity"/>
    <property type="evidence" value="ECO:0007669"/>
    <property type="project" value="TreeGrafter"/>
</dbReference>
<dbReference type="InterPro" id="IPR036271">
    <property type="entry name" value="Tet_transcr_reg_TetR-rel_C_sf"/>
</dbReference>
<dbReference type="SUPFAM" id="SSF46689">
    <property type="entry name" value="Homeodomain-like"/>
    <property type="match status" value="1"/>
</dbReference>
<evidence type="ECO:0000259" key="3">
    <source>
        <dbReference type="PROSITE" id="PS50977"/>
    </source>
</evidence>
<organism evidence="4 5">
    <name type="scientific">Solidesulfovibrio carbinolicus</name>
    <dbReference type="NCBI Taxonomy" id="296842"/>
    <lineage>
        <taxon>Bacteria</taxon>
        <taxon>Pseudomonadati</taxon>
        <taxon>Thermodesulfobacteriota</taxon>
        <taxon>Desulfovibrionia</taxon>
        <taxon>Desulfovibrionales</taxon>
        <taxon>Desulfovibrionaceae</taxon>
        <taxon>Solidesulfovibrio</taxon>
    </lineage>
</organism>
<dbReference type="RefSeq" id="WP_129350035.1">
    <property type="nucleotide sequence ID" value="NZ_CP026538.1"/>
</dbReference>
<accession>A0A4P6HJ51</accession>
<gene>
    <name evidence="4" type="ORF">C3Y92_04850</name>
</gene>
<evidence type="ECO:0000313" key="5">
    <source>
        <dbReference type="Proteomes" id="UP000293296"/>
    </source>
</evidence>
<evidence type="ECO:0000313" key="4">
    <source>
        <dbReference type="EMBL" id="QAZ66606.1"/>
    </source>
</evidence>
<dbReference type="PANTHER" id="PTHR30055">
    <property type="entry name" value="HTH-TYPE TRANSCRIPTIONAL REGULATOR RUTR"/>
    <property type="match status" value="1"/>
</dbReference>
<dbReference type="PROSITE" id="PS50977">
    <property type="entry name" value="HTH_TETR_2"/>
    <property type="match status" value="1"/>
</dbReference>
<keyword evidence="5" id="KW-1185">Reference proteome</keyword>